<sequence>MARQPAAQCPGRTPSRSAARSAAGKPLCPAAAAAAGSGLCRSAASWPYRILRMGKPAARDPLSHPLQSQRLPRSAVSPPGTPFEAELDIMVLLGKRVQPADPCTKPGDSAVSFSTLYADCTASSKCSP</sequence>
<dbReference type="EMBL" id="JALJOQ010000235">
    <property type="protein sequence ID" value="KAK9788009.1"/>
    <property type="molecule type" value="Genomic_DNA"/>
</dbReference>
<proteinExistence type="predicted"/>
<keyword evidence="3" id="KW-1185">Reference proteome</keyword>
<comment type="caution">
    <text evidence="2">The sequence shown here is derived from an EMBL/GenBank/DDBJ whole genome shotgun (WGS) entry which is preliminary data.</text>
</comment>
<accession>A0AAW1NJ10</accession>
<organism evidence="2 3">
    <name type="scientific">Symbiochloris irregularis</name>
    <dbReference type="NCBI Taxonomy" id="706552"/>
    <lineage>
        <taxon>Eukaryota</taxon>
        <taxon>Viridiplantae</taxon>
        <taxon>Chlorophyta</taxon>
        <taxon>core chlorophytes</taxon>
        <taxon>Trebouxiophyceae</taxon>
        <taxon>Trebouxiales</taxon>
        <taxon>Trebouxiaceae</taxon>
        <taxon>Symbiochloris</taxon>
    </lineage>
</organism>
<protein>
    <submittedName>
        <fullName evidence="2">Uncharacterized protein</fullName>
    </submittedName>
</protein>
<evidence type="ECO:0000313" key="2">
    <source>
        <dbReference type="EMBL" id="KAK9788009.1"/>
    </source>
</evidence>
<evidence type="ECO:0000313" key="3">
    <source>
        <dbReference type="Proteomes" id="UP001465755"/>
    </source>
</evidence>
<feature type="region of interest" description="Disordered" evidence="1">
    <location>
        <begin position="1"/>
        <end position="23"/>
    </location>
</feature>
<dbReference type="AlphaFoldDB" id="A0AAW1NJ10"/>
<name>A0AAW1NJ10_9CHLO</name>
<gene>
    <name evidence="2" type="ORF">WJX73_003887</name>
</gene>
<feature type="region of interest" description="Disordered" evidence="1">
    <location>
        <begin position="58"/>
        <end position="80"/>
    </location>
</feature>
<reference evidence="2 3" key="1">
    <citation type="journal article" date="2024" name="Nat. Commun.">
        <title>Phylogenomics reveals the evolutionary origins of lichenization in chlorophyte algae.</title>
        <authorList>
            <person name="Puginier C."/>
            <person name="Libourel C."/>
            <person name="Otte J."/>
            <person name="Skaloud P."/>
            <person name="Haon M."/>
            <person name="Grisel S."/>
            <person name="Petersen M."/>
            <person name="Berrin J.G."/>
            <person name="Delaux P.M."/>
            <person name="Dal Grande F."/>
            <person name="Keller J."/>
        </authorList>
    </citation>
    <scope>NUCLEOTIDE SEQUENCE [LARGE SCALE GENOMIC DNA]</scope>
    <source>
        <strain evidence="2 3">SAG 2036</strain>
    </source>
</reference>
<evidence type="ECO:0000256" key="1">
    <source>
        <dbReference type="SAM" id="MobiDB-lite"/>
    </source>
</evidence>
<dbReference type="Proteomes" id="UP001465755">
    <property type="component" value="Unassembled WGS sequence"/>
</dbReference>